<dbReference type="GO" id="GO:0005737">
    <property type="term" value="C:cytoplasm"/>
    <property type="evidence" value="ECO:0007669"/>
    <property type="project" value="TreeGrafter"/>
</dbReference>
<evidence type="ECO:0000256" key="2">
    <source>
        <dbReference type="ARBA" id="ARBA00022692"/>
    </source>
</evidence>
<dbReference type="AlphaFoldDB" id="A0A9Q0U8H6"/>
<feature type="domain" description="CNNM transmembrane" evidence="11">
    <location>
        <begin position="17"/>
        <end position="199"/>
    </location>
</feature>
<reference evidence="12" key="2">
    <citation type="journal article" date="2023" name="Int. J. Mol. Sci.">
        <title>De Novo Assembly and Annotation of 11 Diverse Shrub Willow (Salix) Genomes Reveals Novel Gene Organization in Sex-Linked Regions.</title>
        <authorList>
            <person name="Hyden B."/>
            <person name="Feng K."/>
            <person name="Yates T.B."/>
            <person name="Jawdy S."/>
            <person name="Cereghino C."/>
            <person name="Smart L.B."/>
            <person name="Muchero W."/>
        </authorList>
    </citation>
    <scope>NUCLEOTIDE SEQUENCE</scope>
    <source>
        <tissue evidence="12">Shoot tip</tissue>
    </source>
</reference>
<feature type="transmembrane region" description="Helical" evidence="10">
    <location>
        <begin position="21"/>
        <end position="51"/>
    </location>
</feature>
<dbReference type="FunFam" id="3.10.580.10:FF:000042">
    <property type="entry name" value="DUF21 domain-containing protein isoform A"/>
    <property type="match status" value="1"/>
</dbReference>
<feature type="region of interest" description="Disordered" evidence="9">
    <location>
        <begin position="347"/>
        <end position="369"/>
    </location>
</feature>
<gene>
    <name evidence="12" type="ORF">OIU79_003716</name>
</gene>
<name>A0A9Q0U8H6_SALPP</name>
<dbReference type="OrthoDB" id="5353557at2759"/>
<feature type="transmembrane region" description="Helical" evidence="10">
    <location>
        <begin position="106"/>
        <end position="125"/>
    </location>
</feature>
<keyword evidence="7" id="KW-0325">Glycoprotein</keyword>
<dbReference type="GO" id="GO:0016020">
    <property type="term" value="C:membrane"/>
    <property type="evidence" value="ECO:0007669"/>
    <property type="project" value="UniProtKB-SubCell"/>
</dbReference>
<evidence type="ECO:0000256" key="8">
    <source>
        <dbReference type="PROSITE-ProRule" id="PRU01193"/>
    </source>
</evidence>
<dbReference type="InterPro" id="IPR044751">
    <property type="entry name" value="Ion_transp-like_CBS"/>
</dbReference>
<comment type="subcellular location">
    <subcellularLocation>
        <location evidence="1">Membrane</location>
        <topology evidence="1">Multi-pass membrane protein</topology>
    </subcellularLocation>
</comment>
<dbReference type="Proteomes" id="UP001151532">
    <property type="component" value="Chromosome 8"/>
</dbReference>
<keyword evidence="3" id="KW-0677">Repeat</keyword>
<dbReference type="GO" id="GO:0010960">
    <property type="term" value="P:magnesium ion homeostasis"/>
    <property type="evidence" value="ECO:0007669"/>
    <property type="project" value="InterPro"/>
</dbReference>
<proteinExistence type="predicted"/>
<evidence type="ECO:0000256" key="4">
    <source>
        <dbReference type="ARBA" id="ARBA00022989"/>
    </source>
</evidence>
<dbReference type="Gene3D" id="3.10.580.10">
    <property type="entry name" value="CBS-domain"/>
    <property type="match status" value="1"/>
</dbReference>
<dbReference type="Pfam" id="PF01595">
    <property type="entry name" value="CNNM"/>
    <property type="match status" value="1"/>
</dbReference>
<dbReference type="InterPro" id="IPR046342">
    <property type="entry name" value="CBS_dom_sf"/>
</dbReference>
<comment type="caution">
    <text evidence="12">The sequence shown here is derived from an EMBL/GenBank/DDBJ whole genome shotgun (WGS) entry which is preliminary data.</text>
</comment>
<dbReference type="CDD" id="cd04590">
    <property type="entry name" value="CBS_pair_CorC_HlyC_assoc"/>
    <property type="match status" value="1"/>
</dbReference>
<dbReference type="PROSITE" id="PS51846">
    <property type="entry name" value="CNNM"/>
    <property type="match status" value="1"/>
</dbReference>
<keyword evidence="13" id="KW-1185">Reference proteome</keyword>
<evidence type="ECO:0000313" key="13">
    <source>
        <dbReference type="Proteomes" id="UP001151532"/>
    </source>
</evidence>
<reference evidence="12" key="1">
    <citation type="submission" date="2022-11" db="EMBL/GenBank/DDBJ databases">
        <authorList>
            <person name="Hyden B.L."/>
            <person name="Feng K."/>
            <person name="Yates T."/>
            <person name="Jawdy S."/>
            <person name="Smart L.B."/>
            <person name="Muchero W."/>
        </authorList>
    </citation>
    <scope>NUCLEOTIDE SEQUENCE</scope>
    <source>
        <tissue evidence="12">Shoot tip</tissue>
    </source>
</reference>
<evidence type="ECO:0000256" key="3">
    <source>
        <dbReference type="ARBA" id="ARBA00022737"/>
    </source>
</evidence>
<keyword evidence="4 8" id="KW-1133">Transmembrane helix</keyword>
<evidence type="ECO:0000259" key="11">
    <source>
        <dbReference type="PROSITE" id="PS51846"/>
    </source>
</evidence>
<dbReference type="InterPro" id="IPR045095">
    <property type="entry name" value="ACDP"/>
</dbReference>
<evidence type="ECO:0000256" key="5">
    <source>
        <dbReference type="ARBA" id="ARBA00023122"/>
    </source>
</evidence>
<feature type="transmembrane region" description="Helical" evidence="10">
    <location>
        <begin position="132"/>
        <end position="155"/>
    </location>
</feature>
<dbReference type="FunFam" id="3.10.580.10:FF:000021">
    <property type="entry name" value="DUF21 domain-containing protein At4g14240-like"/>
    <property type="match status" value="1"/>
</dbReference>
<evidence type="ECO:0000256" key="6">
    <source>
        <dbReference type="ARBA" id="ARBA00023136"/>
    </source>
</evidence>
<keyword evidence="2 8" id="KW-0812">Transmembrane</keyword>
<evidence type="ECO:0000256" key="1">
    <source>
        <dbReference type="ARBA" id="ARBA00004141"/>
    </source>
</evidence>
<dbReference type="InterPro" id="IPR002550">
    <property type="entry name" value="CNNM"/>
</dbReference>
<accession>A0A9Q0U8H6</accession>
<keyword evidence="6 8" id="KW-0472">Membrane</keyword>
<evidence type="ECO:0000256" key="10">
    <source>
        <dbReference type="SAM" id="Phobius"/>
    </source>
</evidence>
<evidence type="ECO:0000256" key="7">
    <source>
        <dbReference type="ARBA" id="ARBA00023180"/>
    </source>
</evidence>
<organism evidence="12 13">
    <name type="scientific">Salix purpurea</name>
    <name type="common">Purple osier willow</name>
    <dbReference type="NCBI Taxonomy" id="77065"/>
    <lineage>
        <taxon>Eukaryota</taxon>
        <taxon>Viridiplantae</taxon>
        <taxon>Streptophyta</taxon>
        <taxon>Embryophyta</taxon>
        <taxon>Tracheophyta</taxon>
        <taxon>Spermatophyta</taxon>
        <taxon>Magnoliopsida</taxon>
        <taxon>eudicotyledons</taxon>
        <taxon>Gunneridae</taxon>
        <taxon>Pentapetalae</taxon>
        <taxon>rosids</taxon>
        <taxon>fabids</taxon>
        <taxon>Malpighiales</taxon>
        <taxon>Salicaceae</taxon>
        <taxon>Saliceae</taxon>
        <taxon>Salix</taxon>
    </lineage>
</organism>
<dbReference type="PANTHER" id="PTHR12064">
    <property type="entry name" value="METAL TRANSPORTER CNNM"/>
    <property type="match status" value="1"/>
</dbReference>
<dbReference type="GO" id="GO:0030026">
    <property type="term" value="P:intracellular manganese ion homeostasis"/>
    <property type="evidence" value="ECO:0007669"/>
    <property type="project" value="TreeGrafter"/>
</dbReference>
<keyword evidence="5" id="KW-0129">CBS domain</keyword>
<dbReference type="EMBL" id="JAPFFK010000013">
    <property type="protein sequence ID" value="KAJ6725395.1"/>
    <property type="molecule type" value="Genomic_DNA"/>
</dbReference>
<dbReference type="SUPFAM" id="SSF54631">
    <property type="entry name" value="CBS-domain pair"/>
    <property type="match status" value="1"/>
</dbReference>
<dbReference type="PANTHER" id="PTHR12064:SF93">
    <property type="entry name" value="CNNM TRANSMEMBRANE DOMAIN-CONTAINING PROTEIN"/>
    <property type="match status" value="1"/>
</dbReference>
<sequence>MLTVLGQSNGEDGISFGSVSWFVYAGISCFLVLFAGIMSGLTLGLMSLGLVDLEILQRSGTSTEKKQAAAILPVVQKQHQLLVTLLLCNAVAMEALPIYLDKLFNQYVAIILSVTFVLAFGEVIPQAICTRYGLAVGANFVWLVRILMITCYPVAYPIGKVLDCVLGHNEALFRRPQLKALVSIHSQEAGKGGELTHDETTIISGALDLTEKEVAPTTKFTDSDKSHERNKERLPVMTTAEEAMTPIESTFSLDVNSKLDWEAMGKILARGHSRVPVYSGNPKNIIGLLLVKSLLTVRPETETPVSAVSIRRIPRVPSDMPLYDILNEFQKGSSHMAAVVKAKGKSKALPPTIDREEQEGNKVTGRDSQLTTPLLSMQDEKSDSVVVDIDRISRSGRHPSLQRNDASTNGLPQLSEDIEDGEVIGIITLEDVFEELLQEEIVDETDEYVDVHKRIRVAAAAAASSVARAPSSRRLTANKGAVSENHVLANYFFSEFNRMPNMDE</sequence>
<evidence type="ECO:0000313" key="12">
    <source>
        <dbReference type="EMBL" id="KAJ6725395.1"/>
    </source>
</evidence>
<protein>
    <submittedName>
        <fullName evidence="12">DUF21 DOMAIN-CONTAINING PROTEIN</fullName>
    </submittedName>
</protein>
<evidence type="ECO:0000256" key="9">
    <source>
        <dbReference type="SAM" id="MobiDB-lite"/>
    </source>
</evidence>